<gene>
    <name evidence="2" type="ORF">DDE18_22340</name>
</gene>
<feature type="transmembrane region" description="Helical" evidence="1">
    <location>
        <begin position="12"/>
        <end position="36"/>
    </location>
</feature>
<proteinExistence type="predicted"/>
<keyword evidence="1" id="KW-1133">Transmembrane helix</keyword>
<keyword evidence="1" id="KW-0472">Membrane</keyword>
<comment type="caution">
    <text evidence="2">The sequence shown here is derived from an EMBL/GenBank/DDBJ whole genome shotgun (WGS) entry which is preliminary data.</text>
</comment>
<keyword evidence="3" id="KW-1185">Reference proteome</keyword>
<dbReference type="AlphaFoldDB" id="A0A2T8F4G4"/>
<dbReference type="EMBL" id="QDGZ01000019">
    <property type="protein sequence ID" value="PVG80601.1"/>
    <property type="molecule type" value="Genomic_DNA"/>
</dbReference>
<accession>A0A2T8F4G4</accession>
<reference evidence="2 3" key="1">
    <citation type="submission" date="2018-04" db="EMBL/GenBank/DDBJ databases">
        <title>Genome of Nocardioides gansuensis WSJ-1.</title>
        <authorList>
            <person name="Wu S."/>
            <person name="Wang G."/>
        </authorList>
    </citation>
    <scope>NUCLEOTIDE SEQUENCE [LARGE SCALE GENOMIC DNA]</scope>
    <source>
        <strain evidence="2 3">WSJ-1</strain>
    </source>
</reference>
<evidence type="ECO:0000313" key="2">
    <source>
        <dbReference type="EMBL" id="PVG80601.1"/>
    </source>
</evidence>
<sequence>MQPQQQRDAKTLVIATGLGLFVLVVALGCAVLWLATSVLDLSEETVSTGFWFVSAVAAAAWVWLVRSQGRR</sequence>
<dbReference type="RefSeq" id="WP_116574635.1">
    <property type="nucleotide sequence ID" value="NZ_QDGZ01000019.1"/>
</dbReference>
<organism evidence="2 3">
    <name type="scientific">Nocardioides gansuensis</name>
    <dbReference type="NCBI Taxonomy" id="2138300"/>
    <lineage>
        <taxon>Bacteria</taxon>
        <taxon>Bacillati</taxon>
        <taxon>Actinomycetota</taxon>
        <taxon>Actinomycetes</taxon>
        <taxon>Propionibacteriales</taxon>
        <taxon>Nocardioidaceae</taxon>
        <taxon>Nocardioides</taxon>
    </lineage>
</organism>
<keyword evidence="1" id="KW-0812">Transmembrane</keyword>
<protein>
    <submittedName>
        <fullName evidence="2">Uncharacterized protein</fullName>
    </submittedName>
</protein>
<evidence type="ECO:0000256" key="1">
    <source>
        <dbReference type="SAM" id="Phobius"/>
    </source>
</evidence>
<feature type="transmembrane region" description="Helical" evidence="1">
    <location>
        <begin position="48"/>
        <end position="65"/>
    </location>
</feature>
<dbReference type="Proteomes" id="UP000246018">
    <property type="component" value="Unassembled WGS sequence"/>
</dbReference>
<evidence type="ECO:0000313" key="3">
    <source>
        <dbReference type="Proteomes" id="UP000246018"/>
    </source>
</evidence>
<dbReference type="PROSITE" id="PS51257">
    <property type="entry name" value="PROKAR_LIPOPROTEIN"/>
    <property type="match status" value="1"/>
</dbReference>
<name>A0A2T8F4G4_9ACTN</name>